<feature type="transmembrane region" description="Helical" evidence="2">
    <location>
        <begin position="552"/>
        <end position="572"/>
    </location>
</feature>
<feature type="region of interest" description="Disordered" evidence="1">
    <location>
        <begin position="117"/>
        <end position="161"/>
    </location>
</feature>
<evidence type="ECO:0008006" key="5">
    <source>
        <dbReference type="Google" id="ProtNLM"/>
    </source>
</evidence>
<evidence type="ECO:0000313" key="4">
    <source>
        <dbReference type="Proteomes" id="UP001392437"/>
    </source>
</evidence>
<keyword evidence="2" id="KW-1133">Transmembrane helix</keyword>
<proteinExistence type="predicted"/>
<evidence type="ECO:0000256" key="2">
    <source>
        <dbReference type="SAM" id="Phobius"/>
    </source>
</evidence>
<sequence>MVACFMAAPTLRQHEGAGSNLLIPQGVGGTPENGGKYDPVRAYDRQYAEVARNRKEDRHQTLNSSSDAELDDPESSPLIPRDPEDIEMAAVTPYTSTTSLVPAVPRTHDDVETTALAQDSSLDSGQAPRRTVTTPHSTTTSLASTVRGSSTTEGKDIDGDDLLERSFAPSHLCFLEYDKNAEPIGYRTRKVTDWVREHKGDHSGTDYVFLSYTRAQFNVFTEEGLDEMGVEDPEARKTLLHIAAFDRATLERHGIDAAHQAGKKAFWWDFECIKNPDGSAAATVNNPEVYGICDIARAAHSMVVLVGPSVESKKTRPLRAYSEEALAQWLDEGGRAYSQETMTEWMQDWGSRLWTLPEILLISPEEPVKVFAIGGPRPPEKWAKRNFASRPVWKDAKLVRQLIDHYESSIHLEPLELLSLAMECFFHRVAGKRFEGDKAYALMGLLRRRPMVNTEDSEFTAFARLSLANDSESLLERLICLQPLEVDKPWHYQRDSWDSKLWDIEPKCQIAGISDDETVVLDGAYGATIEWSTMKPVYFFTRPTFRRTLTKWTLRGSPYYLIAAIALVYFSASTISQINQFRADIQADRRAKGQPPVAEADLPSADTLVGLLALFVFLLISALGLSLAAPAMILNLYVGKFWNTQASFVGMEGVPAKLGLVEEYLFAADHGRLKWSAAGSTLSRHKESEDYKGDCIGLPPLVFDNTGYDSEGSHLRAFTIIDTYSMTAMAFRAARPPTAVVVCGQEGGMQRAALCSYDWKRNTFSREQVVRLKTAVLDRMFRMDRFRFSFKRRAVSQEAAKTA</sequence>
<reference evidence="3 4" key="1">
    <citation type="submission" date="2023-01" db="EMBL/GenBank/DDBJ databases">
        <title>Analysis of 21 Apiospora genomes using comparative genomics revels a genus with tremendous synthesis potential of carbohydrate active enzymes and secondary metabolites.</title>
        <authorList>
            <person name="Sorensen T."/>
        </authorList>
    </citation>
    <scope>NUCLEOTIDE SEQUENCE [LARGE SCALE GENOMIC DNA]</scope>
    <source>
        <strain evidence="3 4">CBS 117206</strain>
    </source>
</reference>
<organism evidence="3 4">
    <name type="scientific">Apiospora kogelbergensis</name>
    <dbReference type="NCBI Taxonomy" id="1337665"/>
    <lineage>
        <taxon>Eukaryota</taxon>
        <taxon>Fungi</taxon>
        <taxon>Dikarya</taxon>
        <taxon>Ascomycota</taxon>
        <taxon>Pezizomycotina</taxon>
        <taxon>Sordariomycetes</taxon>
        <taxon>Xylariomycetidae</taxon>
        <taxon>Amphisphaeriales</taxon>
        <taxon>Apiosporaceae</taxon>
        <taxon>Apiospora</taxon>
    </lineage>
</organism>
<name>A0AAW0QU50_9PEZI</name>
<accession>A0AAW0QU50</accession>
<dbReference type="EMBL" id="JAQQWP010000008">
    <property type="protein sequence ID" value="KAK8106491.1"/>
    <property type="molecule type" value="Genomic_DNA"/>
</dbReference>
<keyword evidence="2" id="KW-0472">Membrane</keyword>
<dbReference type="AlphaFoldDB" id="A0AAW0QU50"/>
<feature type="region of interest" description="Disordered" evidence="1">
    <location>
        <begin position="52"/>
        <end position="83"/>
    </location>
</feature>
<evidence type="ECO:0000313" key="3">
    <source>
        <dbReference type="EMBL" id="KAK8106491.1"/>
    </source>
</evidence>
<dbReference type="Proteomes" id="UP001392437">
    <property type="component" value="Unassembled WGS sequence"/>
</dbReference>
<evidence type="ECO:0000256" key="1">
    <source>
        <dbReference type="SAM" id="MobiDB-lite"/>
    </source>
</evidence>
<keyword evidence="4" id="KW-1185">Reference proteome</keyword>
<keyword evidence="2" id="KW-0812">Transmembrane</keyword>
<comment type="caution">
    <text evidence="3">The sequence shown here is derived from an EMBL/GenBank/DDBJ whole genome shotgun (WGS) entry which is preliminary data.</text>
</comment>
<protein>
    <recommendedName>
        <fullName evidence="5">3-hydroxyisobutyrate dehydrogenase protein</fullName>
    </recommendedName>
</protein>
<feature type="compositionally biased region" description="Low complexity" evidence="1">
    <location>
        <begin position="131"/>
        <end position="145"/>
    </location>
</feature>
<gene>
    <name evidence="3" type="ORF">PG999_009850</name>
</gene>
<feature type="transmembrane region" description="Helical" evidence="2">
    <location>
        <begin position="611"/>
        <end position="638"/>
    </location>
</feature>